<evidence type="ECO:0000256" key="1">
    <source>
        <dbReference type="ARBA" id="ARBA00022490"/>
    </source>
</evidence>
<dbReference type="InterPro" id="IPR014001">
    <property type="entry name" value="Helicase_ATP-bd"/>
</dbReference>
<dbReference type="Pfam" id="PF03461">
    <property type="entry name" value="TRCF"/>
    <property type="match status" value="1"/>
</dbReference>
<dbReference type="InterPro" id="IPR001650">
    <property type="entry name" value="Helicase_C-like"/>
</dbReference>
<evidence type="ECO:0000313" key="11">
    <source>
        <dbReference type="EMBL" id="SFV56390.1"/>
    </source>
</evidence>
<dbReference type="Gene3D" id="3.30.2060.10">
    <property type="entry name" value="Penicillin-binding protein 1b domain"/>
    <property type="match status" value="1"/>
</dbReference>
<evidence type="ECO:0000259" key="9">
    <source>
        <dbReference type="PROSITE" id="PS51192"/>
    </source>
</evidence>
<dbReference type="Pfam" id="PF00270">
    <property type="entry name" value="DEAD"/>
    <property type="match status" value="1"/>
</dbReference>
<evidence type="ECO:0000256" key="6">
    <source>
        <dbReference type="ARBA" id="ARBA00022840"/>
    </source>
</evidence>
<evidence type="ECO:0000259" key="10">
    <source>
        <dbReference type="PROSITE" id="PS51194"/>
    </source>
</evidence>
<dbReference type="GO" id="GO:0003684">
    <property type="term" value="F:damaged DNA binding"/>
    <property type="evidence" value="ECO:0007669"/>
    <property type="project" value="InterPro"/>
</dbReference>
<dbReference type="SUPFAM" id="SSF52540">
    <property type="entry name" value="P-loop containing nucleoside triphosphate hydrolases"/>
    <property type="match status" value="2"/>
</dbReference>
<evidence type="ECO:0000256" key="2">
    <source>
        <dbReference type="ARBA" id="ARBA00022741"/>
    </source>
</evidence>
<dbReference type="InterPro" id="IPR005118">
    <property type="entry name" value="TRCF_C"/>
</dbReference>
<evidence type="ECO:0000256" key="7">
    <source>
        <dbReference type="ARBA" id="ARBA00023125"/>
    </source>
</evidence>
<keyword evidence="8" id="KW-0234">DNA repair</keyword>
<keyword evidence="3" id="KW-0227">DNA damage</keyword>
<dbReference type="Gene3D" id="2.40.10.170">
    <property type="match status" value="1"/>
</dbReference>
<evidence type="ECO:0000256" key="4">
    <source>
        <dbReference type="ARBA" id="ARBA00022801"/>
    </source>
</evidence>
<dbReference type="AlphaFoldDB" id="A0A1W1BS50"/>
<keyword evidence="5" id="KW-0347">Helicase</keyword>
<dbReference type="PROSITE" id="PS51192">
    <property type="entry name" value="HELICASE_ATP_BIND_1"/>
    <property type="match status" value="1"/>
</dbReference>
<dbReference type="InterPro" id="IPR004576">
    <property type="entry name" value="Mfd"/>
</dbReference>
<dbReference type="InterPro" id="IPR037235">
    <property type="entry name" value="TRCF-like_C_D7"/>
</dbReference>
<evidence type="ECO:0000256" key="3">
    <source>
        <dbReference type="ARBA" id="ARBA00022763"/>
    </source>
</evidence>
<organism evidence="11">
    <name type="scientific">hydrothermal vent metagenome</name>
    <dbReference type="NCBI Taxonomy" id="652676"/>
    <lineage>
        <taxon>unclassified sequences</taxon>
        <taxon>metagenomes</taxon>
        <taxon>ecological metagenomes</taxon>
    </lineage>
</organism>
<dbReference type="Gene3D" id="3.40.50.300">
    <property type="entry name" value="P-loop containing nucleotide triphosphate hydrolases"/>
    <property type="match status" value="2"/>
</dbReference>
<dbReference type="HAMAP" id="MF_00969">
    <property type="entry name" value="TRCF"/>
    <property type="match status" value="1"/>
</dbReference>
<feature type="domain" description="Helicase C-terminal" evidence="10">
    <location>
        <begin position="665"/>
        <end position="827"/>
    </location>
</feature>
<dbReference type="Gene3D" id="3.90.1150.50">
    <property type="entry name" value="Transcription-repair-coupling factor, D7 domain"/>
    <property type="match status" value="1"/>
</dbReference>
<dbReference type="InterPro" id="IPR027417">
    <property type="entry name" value="P-loop_NTPase"/>
</dbReference>
<dbReference type="InterPro" id="IPR047112">
    <property type="entry name" value="RecG/Mfd"/>
</dbReference>
<evidence type="ECO:0000256" key="5">
    <source>
        <dbReference type="ARBA" id="ARBA00022806"/>
    </source>
</evidence>
<dbReference type="EMBL" id="FPHB01000038">
    <property type="protein sequence ID" value="SFV56390.1"/>
    <property type="molecule type" value="Genomic_DNA"/>
</dbReference>
<dbReference type="InterPro" id="IPR036101">
    <property type="entry name" value="CarD-like/TRCF_RID_sf"/>
</dbReference>
<dbReference type="Pfam" id="PF02559">
    <property type="entry name" value="CarD_TRCF_RID"/>
    <property type="match status" value="1"/>
</dbReference>
<dbReference type="InterPro" id="IPR041471">
    <property type="entry name" value="UvrB_inter"/>
</dbReference>
<dbReference type="GO" id="GO:0016787">
    <property type="term" value="F:hydrolase activity"/>
    <property type="evidence" value="ECO:0007669"/>
    <property type="project" value="UniProtKB-KW"/>
</dbReference>
<dbReference type="SUPFAM" id="SSF143517">
    <property type="entry name" value="TRCF domain-like"/>
    <property type="match status" value="1"/>
</dbReference>
<proteinExistence type="inferred from homology"/>
<evidence type="ECO:0000256" key="8">
    <source>
        <dbReference type="ARBA" id="ARBA00023204"/>
    </source>
</evidence>
<keyword evidence="1" id="KW-0963">Cytoplasm</keyword>
<dbReference type="SMART" id="SM00487">
    <property type="entry name" value="DEXDc"/>
    <property type="match status" value="1"/>
</dbReference>
<keyword evidence="6" id="KW-0067">ATP-binding</keyword>
<dbReference type="GO" id="GO:0006281">
    <property type="term" value="P:DNA repair"/>
    <property type="evidence" value="ECO:0007669"/>
    <property type="project" value="UniProtKB-KW"/>
</dbReference>
<dbReference type="SMART" id="SM01058">
    <property type="entry name" value="CarD_TRCF"/>
    <property type="match status" value="1"/>
</dbReference>
<sequence length="988" mass="112128">MTVQAPLFKYLKEKKTLDILICEDDKEATSLADVARFFGKDVVTFPDFRATFGDDLRSYQEELHQLFSALRFYYEHPKALVIAPLRSLLFPLPKRELFSSKRLSFGDDIDLNELKNTLLQWGYSFVDIVELAGEVSFRGDIIDIYPPSSKTPYRISLFDTEIEQIKAFDLDTQRTVGEEIEEIEVDPAYFGLDSKMYEELSKRVEISAFDALSKDIASLGFWHLEELGENFLEDKEVRLSKNMDPLLAEVYAINNPKIPREFFDLEVLQEDDHYKDVVVSQIKPLLSVHSDKKRIIIAQNRAILKQHDLFDIEDIEYVEAPYIVNVVTPDELVISLNREEKRARRRKTTILLDDLKKGDYVVHENYGVGIFDGIDQAEILGGVKDFVVIRYQGDDKVMLPVENLDAIDRYIAAGGSVPTLDKLGRGSFAKLKESVKKRLFEIAGKIVNLAATRALIEAPKMQIDRAKVLEFQQKAGFEYTEDQKRAIDDIISDLASGKIMDRLLSGDVGFGKTEVAMNAIFAAKNAGYQSALIVPTTLLSAQHFKILDERLSKEGIRVSRLDRFIGTKDKNSIKKSLADGTLDCVVGTHALFNLEFKNLGLVIVDEEHKFGVKQKEKIKELYHNVHMLSMSATPIPRSLNQALSQIKTMSELLTPPSQRQGVRTFVKEWDEKLIKEVILREIRRGGQIFYVHNSIEHMPLKLGEIKAILPDLRVVMLHSKISATETEKELLKFEAGEYDLLLATSIVESGIHMPRVNTIIVDGADRFGIADLHQLRGRVGRGGVEGFAYFIVNDKEKLTDEAKKRLLALESNSYLGSGSVLAHHDLEIRGGGNLVGDAQSGHIKNIGYSLYLRMLEDAIRELTNNTKPKERRVDIKLSISAYISNEVVGEDRLRLDLYRRLSQAKEVSDIYAIEEEMCDRFGTLDTPTKQFIELVVIKLLALQKGIKSIMNYGQNITVVYEDEKKEMLKSASKDDDDIIDVVLKFLRR</sequence>
<keyword evidence="7" id="KW-0238">DNA-binding</keyword>
<dbReference type="SMART" id="SM00490">
    <property type="entry name" value="HELICc"/>
    <property type="match status" value="1"/>
</dbReference>
<keyword evidence="4" id="KW-0378">Hydrolase</keyword>
<feature type="domain" description="Helicase ATP-binding" evidence="9">
    <location>
        <begin position="493"/>
        <end position="652"/>
    </location>
</feature>
<keyword evidence="2" id="KW-0547">Nucleotide-binding</keyword>
<dbReference type="InterPro" id="IPR003711">
    <property type="entry name" value="CarD-like/TRCF_RID"/>
</dbReference>
<dbReference type="Pfam" id="PF17757">
    <property type="entry name" value="UvrB_inter"/>
    <property type="match status" value="1"/>
</dbReference>
<dbReference type="SUPFAM" id="SSF141259">
    <property type="entry name" value="CarD-like"/>
    <property type="match status" value="1"/>
</dbReference>
<reference evidence="11" key="1">
    <citation type="submission" date="2016-10" db="EMBL/GenBank/DDBJ databases">
        <authorList>
            <person name="de Groot N.N."/>
        </authorList>
    </citation>
    <scope>NUCLEOTIDE SEQUENCE</scope>
</reference>
<dbReference type="SMART" id="SM00982">
    <property type="entry name" value="TRCF"/>
    <property type="match status" value="1"/>
</dbReference>
<protein>
    <submittedName>
        <fullName evidence="11">Transcription-repair coupling factor</fullName>
    </submittedName>
</protein>
<accession>A0A1W1BS50</accession>
<dbReference type="PANTHER" id="PTHR47964">
    <property type="entry name" value="ATP-DEPENDENT DNA HELICASE HOMOLOG RECG, CHLOROPLASTIC"/>
    <property type="match status" value="1"/>
</dbReference>
<dbReference type="Pfam" id="PF00271">
    <property type="entry name" value="Helicase_C"/>
    <property type="match status" value="1"/>
</dbReference>
<dbReference type="PANTHER" id="PTHR47964:SF1">
    <property type="entry name" value="ATP-DEPENDENT DNA HELICASE HOMOLOG RECG, CHLOROPLASTIC"/>
    <property type="match status" value="1"/>
</dbReference>
<dbReference type="GO" id="GO:0005524">
    <property type="term" value="F:ATP binding"/>
    <property type="evidence" value="ECO:0007669"/>
    <property type="project" value="UniProtKB-KW"/>
</dbReference>
<dbReference type="InterPro" id="IPR011545">
    <property type="entry name" value="DEAD/DEAH_box_helicase_dom"/>
</dbReference>
<name>A0A1W1BS50_9ZZZZ</name>
<gene>
    <name evidence="11" type="ORF">MNB_SM-7-387</name>
</gene>
<dbReference type="GO" id="GO:0003678">
    <property type="term" value="F:DNA helicase activity"/>
    <property type="evidence" value="ECO:0007669"/>
    <property type="project" value="TreeGrafter"/>
</dbReference>
<dbReference type="PROSITE" id="PS51194">
    <property type="entry name" value="HELICASE_CTER"/>
    <property type="match status" value="1"/>
</dbReference>